<dbReference type="PANTHER" id="PTHR11527">
    <property type="entry name" value="HEAT-SHOCK PROTEIN 20 FAMILY MEMBER"/>
    <property type="match status" value="1"/>
</dbReference>
<dbReference type="Pfam" id="PF00011">
    <property type="entry name" value="HSP20"/>
    <property type="match status" value="1"/>
</dbReference>
<sequence length="184" mass="21201">MAQSENKTENQIPVQTEGKATTQNPLATALRPLENLRRQVDRLFEDFDRGWHLPFVRSSAFDRDPFWRRELSFSGMPAVDIVEKEDAFEITAELPGMDEKNIELKLSNGTLTIKGEKKDEREEKKKDYYLSERHYGSFQRTFGLPEGVDPEKIEAHFSKGVLTLHLPKKPEAQKPEKTIPIKTS</sequence>
<keyword evidence="6" id="KW-1185">Reference proteome</keyword>
<comment type="caution">
    <text evidence="5">The sequence shown here is derived from an EMBL/GenBank/DDBJ whole genome shotgun (WGS) entry which is preliminary data.</text>
</comment>
<accession>A0ABS6MT43</accession>
<evidence type="ECO:0000256" key="2">
    <source>
        <dbReference type="RuleBase" id="RU003616"/>
    </source>
</evidence>
<proteinExistence type="inferred from homology"/>
<evidence type="ECO:0000313" key="5">
    <source>
        <dbReference type="EMBL" id="MBV2131976.1"/>
    </source>
</evidence>
<dbReference type="EMBL" id="JAHRGL010000011">
    <property type="protein sequence ID" value="MBV2131976.1"/>
    <property type="molecule type" value="Genomic_DNA"/>
</dbReference>
<reference evidence="5 6" key="1">
    <citation type="submission" date="2021-06" db="EMBL/GenBank/DDBJ databases">
        <title>Differences between aerobic and microaerobic xylene degrading microbial communities.</title>
        <authorList>
            <person name="Banerjee S."/>
            <person name="Tancsics A."/>
        </authorList>
    </citation>
    <scope>NUCLEOTIDE SEQUENCE [LARGE SCALE GENOMIC DNA]</scope>
    <source>
        <strain evidence="5 6">MAP12</strain>
    </source>
</reference>
<dbReference type="RefSeq" id="WP_217679890.1">
    <property type="nucleotide sequence ID" value="NZ_JAHRGL010000011.1"/>
</dbReference>
<dbReference type="InterPro" id="IPR031107">
    <property type="entry name" value="Small_HSP"/>
</dbReference>
<dbReference type="InterPro" id="IPR002068">
    <property type="entry name" value="A-crystallin/Hsp20_dom"/>
</dbReference>
<evidence type="ECO:0000313" key="6">
    <source>
        <dbReference type="Proteomes" id="UP000813068"/>
    </source>
</evidence>
<dbReference type="CDD" id="cd06464">
    <property type="entry name" value="ACD_sHsps-like"/>
    <property type="match status" value="1"/>
</dbReference>
<protein>
    <submittedName>
        <fullName evidence="5">Hsp20/alpha crystallin family protein</fullName>
    </submittedName>
</protein>
<evidence type="ECO:0000256" key="3">
    <source>
        <dbReference type="SAM" id="MobiDB-lite"/>
    </source>
</evidence>
<feature type="region of interest" description="Disordered" evidence="3">
    <location>
        <begin position="1"/>
        <end position="28"/>
    </location>
</feature>
<feature type="domain" description="SHSP" evidence="4">
    <location>
        <begin position="70"/>
        <end position="184"/>
    </location>
</feature>
<dbReference type="Proteomes" id="UP000813068">
    <property type="component" value="Unassembled WGS sequence"/>
</dbReference>
<dbReference type="PROSITE" id="PS01031">
    <property type="entry name" value="SHSP"/>
    <property type="match status" value="1"/>
</dbReference>
<evidence type="ECO:0000259" key="4">
    <source>
        <dbReference type="PROSITE" id="PS01031"/>
    </source>
</evidence>
<name>A0ABS6MT43_9GAMM</name>
<evidence type="ECO:0000256" key="1">
    <source>
        <dbReference type="PROSITE-ProRule" id="PRU00285"/>
    </source>
</evidence>
<gene>
    <name evidence="5" type="ORF">KRX52_04080</name>
</gene>
<feature type="compositionally biased region" description="Polar residues" evidence="3">
    <location>
        <begin position="1"/>
        <end position="26"/>
    </location>
</feature>
<organism evidence="5 6">
    <name type="scientific">Geopseudomonas aromaticivorans</name>
    <dbReference type="NCBI Taxonomy" id="2849492"/>
    <lineage>
        <taxon>Bacteria</taxon>
        <taxon>Pseudomonadati</taxon>
        <taxon>Pseudomonadota</taxon>
        <taxon>Gammaproteobacteria</taxon>
        <taxon>Pseudomonadales</taxon>
        <taxon>Pseudomonadaceae</taxon>
        <taxon>Geopseudomonas</taxon>
    </lineage>
</organism>
<comment type="similarity">
    <text evidence="1 2">Belongs to the small heat shock protein (HSP20) family.</text>
</comment>